<evidence type="ECO:0000313" key="11">
    <source>
        <dbReference type="Proteomes" id="UP000838100"/>
    </source>
</evidence>
<evidence type="ECO:0000256" key="6">
    <source>
        <dbReference type="ARBA" id="ARBA00023186"/>
    </source>
</evidence>
<dbReference type="PROSITE" id="PS50076">
    <property type="entry name" value="DNAJ_2"/>
    <property type="match status" value="1"/>
</dbReference>
<evidence type="ECO:0000256" key="3">
    <source>
        <dbReference type="ARBA" id="ARBA00022692"/>
    </source>
</evidence>
<dbReference type="NCBIfam" id="NF006948">
    <property type="entry name" value="PRK09430.1"/>
    <property type="match status" value="1"/>
</dbReference>
<dbReference type="InterPro" id="IPR029024">
    <property type="entry name" value="TerB-like"/>
</dbReference>
<evidence type="ECO:0000256" key="5">
    <source>
        <dbReference type="ARBA" id="ARBA00023136"/>
    </source>
</evidence>
<comment type="domain">
    <text evidence="7">The transmembrane domain is a dimerization domain.</text>
</comment>
<dbReference type="Gene3D" id="1.10.3680.10">
    <property type="entry name" value="TerB-like"/>
    <property type="match status" value="1"/>
</dbReference>
<evidence type="ECO:0000313" key="10">
    <source>
        <dbReference type="EMBL" id="CAH0992787.1"/>
    </source>
</evidence>
<evidence type="ECO:0000256" key="1">
    <source>
        <dbReference type="ARBA" id="ARBA00022475"/>
    </source>
</evidence>
<feature type="topological domain" description="Cytoplasmic" evidence="7">
    <location>
        <begin position="29"/>
        <end position="272"/>
    </location>
</feature>
<comment type="function">
    <text evidence="7">Regulatory DnaK co-chaperone. Direct interaction between DnaK and DjlA is needed for the induction of the wcaABCDE operon, involved in the synthesis of a colanic acid polysaccharide capsule, possibly through activation of the RcsB/RcsC phosphotransfer signaling pathway. The colanic acid capsule may help the bacterium survive conditions outside the host.</text>
</comment>
<dbReference type="InterPro" id="IPR050817">
    <property type="entry name" value="DjlA_DnaK_co-chaperone"/>
</dbReference>
<evidence type="ECO:0000259" key="9">
    <source>
        <dbReference type="PROSITE" id="PS50076"/>
    </source>
</evidence>
<keyword evidence="5 7" id="KW-0472">Membrane</keyword>
<dbReference type="CDD" id="cd06257">
    <property type="entry name" value="DnaJ"/>
    <property type="match status" value="1"/>
</dbReference>
<keyword evidence="1 7" id="KW-1003">Cell membrane</keyword>
<organism evidence="10 11">
    <name type="scientific">Sinobacterium norvegicum</name>
    <dbReference type="NCBI Taxonomy" id="1641715"/>
    <lineage>
        <taxon>Bacteria</taxon>
        <taxon>Pseudomonadati</taxon>
        <taxon>Pseudomonadota</taxon>
        <taxon>Gammaproteobacteria</taxon>
        <taxon>Cellvibrionales</taxon>
        <taxon>Spongiibacteraceae</taxon>
        <taxon>Sinobacterium</taxon>
    </lineage>
</organism>
<evidence type="ECO:0000256" key="2">
    <source>
        <dbReference type="ARBA" id="ARBA00022519"/>
    </source>
</evidence>
<evidence type="ECO:0000256" key="7">
    <source>
        <dbReference type="HAMAP-Rule" id="MF_01153"/>
    </source>
</evidence>
<dbReference type="InterPro" id="IPR007791">
    <property type="entry name" value="DjlA_N"/>
</dbReference>
<keyword evidence="3 7" id="KW-0812">Transmembrane</keyword>
<accession>A0ABN8EN21</accession>
<dbReference type="SMART" id="SM00271">
    <property type="entry name" value="DnaJ"/>
    <property type="match status" value="1"/>
</dbReference>
<dbReference type="PRINTS" id="PR00625">
    <property type="entry name" value="JDOMAIN"/>
</dbReference>
<dbReference type="RefSeq" id="WP_237445462.1">
    <property type="nucleotide sequence ID" value="NZ_CAKLPX010000003.1"/>
</dbReference>
<dbReference type="SUPFAM" id="SSF46565">
    <property type="entry name" value="Chaperone J-domain"/>
    <property type="match status" value="1"/>
</dbReference>
<comment type="subcellular location">
    <subcellularLocation>
        <location evidence="7">Cell inner membrane</location>
        <topology evidence="7">Single-pass type III membrane protein</topology>
    </subcellularLocation>
</comment>
<reference evidence="10" key="1">
    <citation type="submission" date="2021-12" db="EMBL/GenBank/DDBJ databases">
        <authorList>
            <person name="Rodrigo-Torres L."/>
            <person name="Arahal R. D."/>
            <person name="Lucena T."/>
        </authorList>
    </citation>
    <scope>NUCLEOTIDE SEQUENCE</scope>
    <source>
        <strain evidence="10">CECT 8267</strain>
    </source>
</reference>
<feature type="transmembrane region" description="Helical" evidence="8">
    <location>
        <begin position="6"/>
        <end position="26"/>
    </location>
</feature>
<evidence type="ECO:0000256" key="4">
    <source>
        <dbReference type="ARBA" id="ARBA00022989"/>
    </source>
</evidence>
<dbReference type="HAMAP" id="MF_01153">
    <property type="entry name" value="DjlA"/>
    <property type="match status" value="1"/>
</dbReference>
<proteinExistence type="inferred from homology"/>
<dbReference type="EMBL" id="CAKLPX010000003">
    <property type="protein sequence ID" value="CAH0992787.1"/>
    <property type="molecule type" value="Genomic_DNA"/>
</dbReference>
<keyword evidence="2 7" id="KW-0997">Cell inner membrane</keyword>
<gene>
    <name evidence="7 10" type="primary">djlA</name>
    <name evidence="10" type="ORF">SIN8267_02924</name>
</gene>
<keyword evidence="4 7" id="KW-1133">Transmembrane helix</keyword>
<dbReference type="InterPro" id="IPR036869">
    <property type="entry name" value="J_dom_sf"/>
</dbReference>
<feature type="domain" description="J" evidence="9">
    <location>
        <begin position="206"/>
        <end position="272"/>
    </location>
</feature>
<dbReference type="Gene3D" id="1.10.287.110">
    <property type="entry name" value="DnaJ domain"/>
    <property type="match status" value="1"/>
</dbReference>
<protein>
    <recommendedName>
        <fullName evidence="7">Co-chaperone protein DjlA</fullName>
    </recommendedName>
</protein>
<feature type="topological domain" description="Periplasmic" evidence="7">
    <location>
        <begin position="1"/>
        <end position="4"/>
    </location>
</feature>
<comment type="subunit">
    <text evidence="7">Homodimer.</text>
</comment>
<dbReference type="SUPFAM" id="SSF158682">
    <property type="entry name" value="TerB-like"/>
    <property type="match status" value="1"/>
</dbReference>
<dbReference type="Proteomes" id="UP000838100">
    <property type="component" value="Unassembled WGS sequence"/>
</dbReference>
<dbReference type="CDD" id="cd07316">
    <property type="entry name" value="terB_like_DjlA"/>
    <property type="match status" value="1"/>
</dbReference>
<keyword evidence="11" id="KW-1185">Reference proteome</keyword>
<dbReference type="PANTHER" id="PTHR24074">
    <property type="entry name" value="CO-CHAPERONE PROTEIN DJLA"/>
    <property type="match status" value="1"/>
</dbReference>
<dbReference type="InterPro" id="IPR001623">
    <property type="entry name" value="DnaJ_domain"/>
</dbReference>
<comment type="caution">
    <text evidence="10">The sequence shown here is derived from an EMBL/GenBank/DDBJ whole genome shotgun (WGS) entry which is preliminary data.</text>
</comment>
<dbReference type="Pfam" id="PF05099">
    <property type="entry name" value="TerB"/>
    <property type="match status" value="1"/>
</dbReference>
<evidence type="ECO:0000256" key="8">
    <source>
        <dbReference type="SAM" id="Phobius"/>
    </source>
</evidence>
<keyword evidence="6 7" id="KW-0143">Chaperone</keyword>
<dbReference type="InterPro" id="IPR023749">
    <property type="entry name" value="DjlA"/>
</dbReference>
<sequence>MFGRLIGIVLGFVILNFPGALIGYFIGRYFDRSLMGLGRGGMSPEEQAAAQQVFFETVFSLMGILAKADGRVSEAEIAQATAVMDQQGLSPEHRQQAIALFKSGAAGEFTVDEIMAKFNQTCARYANLKRMLLAYLIGAAMADGEIDQQEQQILADVSRAMGISDFAFKQLLAMIQAQSSFKAGGQQGYQQNSYNRPPTTQQELAVAYQALGVSESDDDKTLKRAYRKLMSENHPDKLRGQGVPDDMLRMATERSQEITTAYELIKKHRGGK</sequence>
<name>A0ABN8EN21_9GAMM</name>
<dbReference type="Pfam" id="PF00226">
    <property type="entry name" value="DnaJ"/>
    <property type="match status" value="1"/>
</dbReference>